<keyword evidence="3 5" id="KW-1133">Transmembrane helix</keyword>
<feature type="transmembrane region" description="Helical" evidence="5">
    <location>
        <begin position="149"/>
        <end position="171"/>
    </location>
</feature>
<evidence type="ECO:0000256" key="2">
    <source>
        <dbReference type="ARBA" id="ARBA00022692"/>
    </source>
</evidence>
<feature type="transmembrane region" description="Helical" evidence="5">
    <location>
        <begin position="117"/>
        <end position="137"/>
    </location>
</feature>
<feature type="transmembrane region" description="Helical" evidence="5">
    <location>
        <begin position="20"/>
        <end position="40"/>
    </location>
</feature>
<dbReference type="Proteomes" id="UP000289650">
    <property type="component" value="Unassembled WGS sequence"/>
</dbReference>
<protein>
    <submittedName>
        <fullName evidence="6">Disulfide bond formation protein B</fullName>
    </submittedName>
</protein>
<accession>A0A4Q2A8S1</accession>
<evidence type="ECO:0000256" key="5">
    <source>
        <dbReference type="SAM" id="Phobius"/>
    </source>
</evidence>
<gene>
    <name evidence="6" type="ORF">D1006_33365</name>
</gene>
<evidence type="ECO:0000256" key="1">
    <source>
        <dbReference type="ARBA" id="ARBA00004141"/>
    </source>
</evidence>
<name>A0A4Q2A8S1_9BURK</name>
<comment type="caution">
    <text evidence="6">The sequence shown here is derived from an EMBL/GenBank/DDBJ whole genome shotgun (WGS) entry which is preliminary data.</text>
</comment>
<keyword evidence="4 5" id="KW-0472">Membrane</keyword>
<comment type="subcellular location">
    <subcellularLocation>
        <location evidence="1">Membrane</location>
        <topology evidence="1">Multi-pass membrane protein</topology>
    </subcellularLocation>
</comment>
<sequence length="192" mass="20583">MPQTQSTQYSDEYMNVTKSLNAVAVFGTSAVLLSAFKYQFVDGELPCTLCTLIRGGVILMGMGFLFNLIFGVKQRNYAVTLIGALILGAVSSRFMLIHIVPGGPATTAGVFMGMHQYTVTALGAVAAVVYTAFLMMLPVETESLSTTCIVHKAVIWLFVAMVAANAVSIIIEAGWNADITDPHAYYMISGHV</sequence>
<dbReference type="GO" id="GO:0006457">
    <property type="term" value="P:protein folding"/>
    <property type="evidence" value="ECO:0007669"/>
    <property type="project" value="InterPro"/>
</dbReference>
<dbReference type="AlphaFoldDB" id="A0A4Q2A8S1"/>
<dbReference type="InterPro" id="IPR003752">
    <property type="entry name" value="DiS_bond_form_DsbB/BdbC"/>
</dbReference>
<dbReference type="SUPFAM" id="SSF158442">
    <property type="entry name" value="DsbB-like"/>
    <property type="match status" value="1"/>
</dbReference>
<proteinExistence type="predicted"/>
<evidence type="ECO:0000313" key="7">
    <source>
        <dbReference type="Proteomes" id="UP000289650"/>
    </source>
</evidence>
<dbReference type="EMBL" id="QWEX01000003">
    <property type="protein sequence ID" value="RXV65060.1"/>
    <property type="molecule type" value="Genomic_DNA"/>
</dbReference>
<dbReference type="GO" id="GO:0015035">
    <property type="term" value="F:protein-disulfide reductase activity"/>
    <property type="evidence" value="ECO:0007669"/>
    <property type="project" value="InterPro"/>
</dbReference>
<evidence type="ECO:0000256" key="3">
    <source>
        <dbReference type="ARBA" id="ARBA00022989"/>
    </source>
</evidence>
<feature type="transmembrane region" description="Helical" evidence="5">
    <location>
        <begin position="52"/>
        <end position="70"/>
    </location>
</feature>
<keyword evidence="2 5" id="KW-0812">Transmembrane</keyword>
<organism evidence="6 7">
    <name type="scientific">Burkholderia stabilis</name>
    <dbReference type="NCBI Taxonomy" id="95485"/>
    <lineage>
        <taxon>Bacteria</taxon>
        <taxon>Pseudomonadati</taxon>
        <taxon>Pseudomonadota</taxon>
        <taxon>Betaproteobacteria</taxon>
        <taxon>Burkholderiales</taxon>
        <taxon>Burkholderiaceae</taxon>
        <taxon>Burkholderia</taxon>
        <taxon>Burkholderia cepacia complex</taxon>
    </lineage>
</organism>
<dbReference type="InterPro" id="IPR023380">
    <property type="entry name" value="DsbB-like_sf"/>
</dbReference>
<feature type="transmembrane region" description="Helical" evidence="5">
    <location>
        <begin position="77"/>
        <end position="97"/>
    </location>
</feature>
<dbReference type="Gene3D" id="1.20.1550.10">
    <property type="entry name" value="DsbB-like"/>
    <property type="match status" value="1"/>
</dbReference>
<dbReference type="Pfam" id="PF02600">
    <property type="entry name" value="DsbB"/>
    <property type="match status" value="1"/>
</dbReference>
<dbReference type="OrthoDB" id="3711263at2"/>
<dbReference type="GO" id="GO:0016020">
    <property type="term" value="C:membrane"/>
    <property type="evidence" value="ECO:0007669"/>
    <property type="project" value="UniProtKB-SubCell"/>
</dbReference>
<reference evidence="6 7" key="1">
    <citation type="submission" date="2018-08" db="EMBL/GenBank/DDBJ databases">
        <title>Mountain-cultivated ginseng endophyte, Burkholderia stabilis and its activity against ginseng root rot disease.</title>
        <authorList>
            <person name="Tapan Kumar M."/>
            <person name="Bae H."/>
            <person name="Shanmugam G."/>
            <person name="Jeon J."/>
        </authorList>
    </citation>
    <scope>NUCLEOTIDE SEQUENCE [LARGE SCALE GENOMIC DNA]</scope>
    <source>
        <strain evidence="6 7">EB159</strain>
    </source>
</reference>
<evidence type="ECO:0000313" key="6">
    <source>
        <dbReference type="EMBL" id="RXV65060.1"/>
    </source>
</evidence>
<evidence type="ECO:0000256" key="4">
    <source>
        <dbReference type="ARBA" id="ARBA00023136"/>
    </source>
</evidence>